<feature type="non-terminal residue" evidence="1">
    <location>
        <position position="29"/>
    </location>
</feature>
<evidence type="ECO:0000313" key="2">
    <source>
        <dbReference type="Proteomes" id="UP000265520"/>
    </source>
</evidence>
<reference evidence="1 2" key="1">
    <citation type="journal article" date="2018" name="Front. Plant Sci.">
        <title>Red Clover (Trifolium pratense) and Zigzag Clover (T. medium) - A Picture of Genomic Similarities and Differences.</title>
        <authorList>
            <person name="Dluhosova J."/>
            <person name="Istvanek J."/>
            <person name="Nedelnik J."/>
            <person name="Repkova J."/>
        </authorList>
    </citation>
    <scope>NUCLEOTIDE SEQUENCE [LARGE SCALE GENOMIC DNA]</scope>
    <source>
        <strain evidence="2">cv. 10/8</strain>
        <tissue evidence="1">Leaf</tissue>
    </source>
</reference>
<sequence>MCSPSEHFLAHRACKSNDPKVSGWSEEAS</sequence>
<comment type="caution">
    <text evidence="1">The sequence shown here is derived from an EMBL/GenBank/DDBJ whole genome shotgun (WGS) entry which is preliminary data.</text>
</comment>
<evidence type="ECO:0000313" key="1">
    <source>
        <dbReference type="EMBL" id="MCI65657.1"/>
    </source>
</evidence>
<dbReference type="Proteomes" id="UP000265520">
    <property type="component" value="Unassembled WGS sequence"/>
</dbReference>
<keyword evidence="2" id="KW-1185">Reference proteome</keyword>
<name>A0A392TYQ6_9FABA</name>
<dbReference type="EMBL" id="LXQA010679674">
    <property type="protein sequence ID" value="MCI65657.1"/>
    <property type="molecule type" value="Genomic_DNA"/>
</dbReference>
<protein>
    <submittedName>
        <fullName evidence="1">Uncharacterized protein</fullName>
    </submittedName>
</protein>
<accession>A0A392TYQ6</accession>
<organism evidence="1 2">
    <name type="scientific">Trifolium medium</name>
    <dbReference type="NCBI Taxonomy" id="97028"/>
    <lineage>
        <taxon>Eukaryota</taxon>
        <taxon>Viridiplantae</taxon>
        <taxon>Streptophyta</taxon>
        <taxon>Embryophyta</taxon>
        <taxon>Tracheophyta</taxon>
        <taxon>Spermatophyta</taxon>
        <taxon>Magnoliopsida</taxon>
        <taxon>eudicotyledons</taxon>
        <taxon>Gunneridae</taxon>
        <taxon>Pentapetalae</taxon>
        <taxon>rosids</taxon>
        <taxon>fabids</taxon>
        <taxon>Fabales</taxon>
        <taxon>Fabaceae</taxon>
        <taxon>Papilionoideae</taxon>
        <taxon>50 kb inversion clade</taxon>
        <taxon>NPAAA clade</taxon>
        <taxon>Hologalegina</taxon>
        <taxon>IRL clade</taxon>
        <taxon>Trifolieae</taxon>
        <taxon>Trifolium</taxon>
    </lineage>
</organism>
<proteinExistence type="predicted"/>
<dbReference type="AlphaFoldDB" id="A0A392TYQ6"/>